<dbReference type="Proteomes" id="UP000035491">
    <property type="component" value="Unassembled WGS sequence"/>
</dbReference>
<protein>
    <submittedName>
        <fullName evidence="1">Uncharacterized protein</fullName>
    </submittedName>
</protein>
<sequence>MAFTFYIKLSIYYFLATTYNSLQNIMVELPKKGSFVLPHA</sequence>
<comment type="caution">
    <text evidence="1">The sequence shown here is derived from an EMBL/GenBank/DDBJ whole genome shotgun (WGS) entry which is preliminary data.</text>
</comment>
<name>A0ABR5DRW8_RICPA</name>
<reference evidence="1 2" key="1">
    <citation type="submission" date="2015-02" db="EMBL/GenBank/DDBJ databases">
        <title>Genome Sequencing of Rickettsiales.</title>
        <authorList>
            <person name="Daugherty S.C."/>
            <person name="Su Q."/>
            <person name="Abolude K."/>
            <person name="Beier-Sexton M."/>
            <person name="Carlyon J.A."/>
            <person name="Carter R."/>
            <person name="Day N.P."/>
            <person name="Dumler S.J."/>
            <person name="Dyachenko V."/>
            <person name="Godinez A."/>
            <person name="Kurtti T.J."/>
            <person name="Lichay M."/>
            <person name="Mullins K.E."/>
            <person name="Ott S."/>
            <person name="Pappas-Brown V."/>
            <person name="Paris D.H."/>
            <person name="Patel P."/>
            <person name="Richards A.L."/>
            <person name="Sadzewicz L."/>
            <person name="Sears K."/>
            <person name="Seidman D."/>
            <person name="Sengamalay N."/>
            <person name="Stenos J."/>
            <person name="Tallon L.J."/>
            <person name="Vincent G."/>
            <person name="Fraser C.M."/>
            <person name="Munderloh U."/>
            <person name="Dunning-Hotopp J.C."/>
        </authorList>
    </citation>
    <scope>NUCLEOTIDE SEQUENCE [LARGE SCALE GENOMIC DNA]</scope>
    <source>
        <strain evidence="1 2">Tate's Hell</strain>
    </source>
</reference>
<evidence type="ECO:0000313" key="1">
    <source>
        <dbReference type="EMBL" id="KJW01477.1"/>
    </source>
</evidence>
<proteinExistence type="predicted"/>
<gene>
    <name evidence="1" type="ORF">RPATATE_1485</name>
</gene>
<keyword evidence="2" id="KW-1185">Reference proteome</keyword>
<accession>A0ABR5DRW8</accession>
<evidence type="ECO:0000313" key="2">
    <source>
        <dbReference type="Proteomes" id="UP000035491"/>
    </source>
</evidence>
<organism evidence="1 2">
    <name type="scientific">Rickettsia parkeri str. Tate's Hell</name>
    <dbReference type="NCBI Taxonomy" id="1359189"/>
    <lineage>
        <taxon>Bacteria</taxon>
        <taxon>Pseudomonadati</taxon>
        <taxon>Pseudomonadota</taxon>
        <taxon>Alphaproteobacteria</taxon>
        <taxon>Rickettsiales</taxon>
        <taxon>Rickettsiaceae</taxon>
        <taxon>Rickettsieae</taxon>
        <taxon>Rickettsia</taxon>
        <taxon>spotted fever group</taxon>
    </lineage>
</organism>
<dbReference type="EMBL" id="LAOO01000001">
    <property type="protein sequence ID" value="KJW01477.1"/>
    <property type="molecule type" value="Genomic_DNA"/>
</dbReference>